<keyword evidence="3" id="KW-1185">Reference proteome</keyword>
<name>A0A7C8M3B4_9PLEO</name>
<dbReference type="EMBL" id="JAADJZ010000025">
    <property type="protein sequence ID" value="KAF2866919.1"/>
    <property type="molecule type" value="Genomic_DNA"/>
</dbReference>
<evidence type="ECO:0000256" key="1">
    <source>
        <dbReference type="SAM" id="MobiDB-lite"/>
    </source>
</evidence>
<gene>
    <name evidence="2" type="ORF">BDV95DRAFT_611212</name>
</gene>
<protein>
    <submittedName>
        <fullName evidence="2">Uncharacterized protein</fullName>
    </submittedName>
</protein>
<sequence length="217" mass="25323">MAKTSNIRLHLLSLSRETRRQILFECLMCEIENRQPYPFGRKSLPIDRHLHPVFPRTELVQLENRVWDRSSFWGKEPMTRLMRVSKQLYEEVGIAPDAKSSAIERIISIVQSLGKKDVKIFWEPNAELLEGKEIVDHCIERLGQDPITPKLHQDHLRSWPTERVYVTPALKDEEAETPPPSTEEFRSFFTRDWALKVRPKPEGSKPSSCILSPAYDY</sequence>
<organism evidence="2 3">
    <name type="scientific">Massariosphaeria phaeospora</name>
    <dbReference type="NCBI Taxonomy" id="100035"/>
    <lineage>
        <taxon>Eukaryota</taxon>
        <taxon>Fungi</taxon>
        <taxon>Dikarya</taxon>
        <taxon>Ascomycota</taxon>
        <taxon>Pezizomycotina</taxon>
        <taxon>Dothideomycetes</taxon>
        <taxon>Pleosporomycetidae</taxon>
        <taxon>Pleosporales</taxon>
        <taxon>Pleosporales incertae sedis</taxon>
        <taxon>Massariosphaeria</taxon>
    </lineage>
</organism>
<feature type="region of interest" description="Disordered" evidence="1">
    <location>
        <begin position="198"/>
        <end position="217"/>
    </location>
</feature>
<dbReference type="AlphaFoldDB" id="A0A7C8M3B4"/>
<dbReference type="Proteomes" id="UP000481861">
    <property type="component" value="Unassembled WGS sequence"/>
</dbReference>
<proteinExistence type="predicted"/>
<evidence type="ECO:0000313" key="3">
    <source>
        <dbReference type="Proteomes" id="UP000481861"/>
    </source>
</evidence>
<dbReference type="OrthoDB" id="3796812at2759"/>
<comment type="caution">
    <text evidence="2">The sequence shown here is derived from an EMBL/GenBank/DDBJ whole genome shotgun (WGS) entry which is preliminary data.</text>
</comment>
<accession>A0A7C8M3B4</accession>
<reference evidence="2 3" key="1">
    <citation type="submission" date="2020-01" db="EMBL/GenBank/DDBJ databases">
        <authorList>
            <consortium name="DOE Joint Genome Institute"/>
            <person name="Haridas S."/>
            <person name="Albert R."/>
            <person name="Binder M."/>
            <person name="Bloem J."/>
            <person name="Labutti K."/>
            <person name="Salamov A."/>
            <person name="Andreopoulos B."/>
            <person name="Baker S.E."/>
            <person name="Barry K."/>
            <person name="Bills G."/>
            <person name="Bluhm B.H."/>
            <person name="Cannon C."/>
            <person name="Castanera R."/>
            <person name="Culley D.E."/>
            <person name="Daum C."/>
            <person name="Ezra D."/>
            <person name="Gonzalez J.B."/>
            <person name="Henrissat B."/>
            <person name="Kuo A."/>
            <person name="Liang C."/>
            <person name="Lipzen A."/>
            <person name="Lutzoni F."/>
            <person name="Magnuson J."/>
            <person name="Mondo S."/>
            <person name="Nolan M."/>
            <person name="Ohm R."/>
            <person name="Pangilinan J."/>
            <person name="Park H.-J.H."/>
            <person name="Ramirez L."/>
            <person name="Alfaro M."/>
            <person name="Sun H."/>
            <person name="Tritt A."/>
            <person name="Yoshinaga Y."/>
            <person name="Zwiers L.-H.L."/>
            <person name="Turgeon B.G."/>
            <person name="Goodwin S.B."/>
            <person name="Spatafora J.W."/>
            <person name="Crous P.W."/>
            <person name="Grigoriev I.V."/>
        </authorList>
    </citation>
    <scope>NUCLEOTIDE SEQUENCE [LARGE SCALE GENOMIC DNA]</scope>
    <source>
        <strain evidence="2 3">CBS 611.86</strain>
    </source>
</reference>
<evidence type="ECO:0000313" key="2">
    <source>
        <dbReference type="EMBL" id="KAF2866919.1"/>
    </source>
</evidence>